<name>A0A4C1SEY5_EUMVA</name>
<evidence type="ECO:0000313" key="2">
    <source>
        <dbReference type="Proteomes" id="UP000299102"/>
    </source>
</evidence>
<dbReference type="Proteomes" id="UP000299102">
    <property type="component" value="Unassembled WGS sequence"/>
</dbReference>
<dbReference type="EMBL" id="BGZK01003293">
    <property type="protein sequence ID" value="GBO99650.1"/>
    <property type="molecule type" value="Genomic_DNA"/>
</dbReference>
<dbReference type="AlphaFoldDB" id="A0A4C1SEY5"/>
<sequence>LSRVSLVFELLLAKKHQARRLFITDLQNSSAVCVNLSDEFCDGRPSPAVNNKSINAVRRMIVTDGPTWYVVTCLFTQIKSHLRGQRFSSPEEAIEECEIHISEVTREQ</sequence>
<protein>
    <submittedName>
        <fullName evidence="1">Uncharacterized protein</fullName>
    </submittedName>
</protein>
<comment type="caution">
    <text evidence="1">The sequence shown here is derived from an EMBL/GenBank/DDBJ whole genome shotgun (WGS) entry which is preliminary data.</text>
</comment>
<feature type="non-terminal residue" evidence="1">
    <location>
        <position position="1"/>
    </location>
</feature>
<gene>
    <name evidence="1" type="ORF">EVAR_93028_1</name>
</gene>
<dbReference type="OrthoDB" id="10017160at2759"/>
<reference evidence="1 2" key="1">
    <citation type="journal article" date="2019" name="Commun. Biol.">
        <title>The bagworm genome reveals a unique fibroin gene that provides high tensile strength.</title>
        <authorList>
            <person name="Kono N."/>
            <person name="Nakamura H."/>
            <person name="Ohtoshi R."/>
            <person name="Tomita M."/>
            <person name="Numata K."/>
            <person name="Arakawa K."/>
        </authorList>
    </citation>
    <scope>NUCLEOTIDE SEQUENCE [LARGE SCALE GENOMIC DNA]</scope>
</reference>
<accession>A0A4C1SEY5</accession>
<organism evidence="1 2">
    <name type="scientific">Eumeta variegata</name>
    <name type="common">Bagworm moth</name>
    <name type="synonym">Eumeta japonica</name>
    <dbReference type="NCBI Taxonomy" id="151549"/>
    <lineage>
        <taxon>Eukaryota</taxon>
        <taxon>Metazoa</taxon>
        <taxon>Ecdysozoa</taxon>
        <taxon>Arthropoda</taxon>
        <taxon>Hexapoda</taxon>
        <taxon>Insecta</taxon>
        <taxon>Pterygota</taxon>
        <taxon>Neoptera</taxon>
        <taxon>Endopterygota</taxon>
        <taxon>Lepidoptera</taxon>
        <taxon>Glossata</taxon>
        <taxon>Ditrysia</taxon>
        <taxon>Tineoidea</taxon>
        <taxon>Psychidae</taxon>
        <taxon>Oiketicinae</taxon>
        <taxon>Eumeta</taxon>
    </lineage>
</organism>
<proteinExistence type="predicted"/>
<evidence type="ECO:0000313" key="1">
    <source>
        <dbReference type="EMBL" id="GBO99650.1"/>
    </source>
</evidence>
<keyword evidence="2" id="KW-1185">Reference proteome</keyword>